<evidence type="ECO:0000313" key="2">
    <source>
        <dbReference type="Proteomes" id="UP000823775"/>
    </source>
</evidence>
<dbReference type="Proteomes" id="UP000823775">
    <property type="component" value="Unassembled WGS sequence"/>
</dbReference>
<evidence type="ECO:0000313" key="1">
    <source>
        <dbReference type="EMBL" id="MCD7454300.1"/>
    </source>
</evidence>
<protein>
    <submittedName>
        <fullName evidence="1">Uncharacterized protein</fullName>
    </submittedName>
</protein>
<dbReference type="EMBL" id="JACEIK010000296">
    <property type="protein sequence ID" value="MCD7454300.1"/>
    <property type="molecule type" value="Genomic_DNA"/>
</dbReference>
<proteinExistence type="predicted"/>
<gene>
    <name evidence="1" type="ORF">HAX54_024264</name>
</gene>
<organism evidence="1 2">
    <name type="scientific">Datura stramonium</name>
    <name type="common">Jimsonweed</name>
    <name type="synonym">Common thornapple</name>
    <dbReference type="NCBI Taxonomy" id="4076"/>
    <lineage>
        <taxon>Eukaryota</taxon>
        <taxon>Viridiplantae</taxon>
        <taxon>Streptophyta</taxon>
        <taxon>Embryophyta</taxon>
        <taxon>Tracheophyta</taxon>
        <taxon>Spermatophyta</taxon>
        <taxon>Magnoliopsida</taxon>
        <taxon>eudicotyledons</taxon>
        <taxon>Gunneridae</taxon>
        <taxon>Pentapetalae</taxon>
        <taxon>asterids</taxon>
        <taxon>lamiids</taxon>
        <taxon>Solanales</taxon>
        <taxon>Solanaceae</taxon>
        <taxon>Solanoideae</taxon>
        <taxon>Datureae</taxon>
        <taxon>Datura</taxon>
    </lineage>
</organism>
<keyword evidence="2" id="KW-1185">Reference proteome</keyword>
<sequence>MEDDIFEWEMEEEVVGELIAGAFWKGEELEEVGELQEEQEQGWSALDRRTPCSTQRTADGALTLSSAPKDLIVVGNPSGEPPLKSANRWEDLGLHTQHLTKVLNDHLLNVKEPLWGAIYSTKMMKFCQGTKDQARAPAIAPEPSS</sequence>
<accession>A0ABS8S5A0</accession>
<comment type="caution">
    <text evidence="1">The sequence shown here is derived from an EMBL/GenBank/DDBJ whole genome shotgun (WGS) entry which is preliminary data.</text>
</comment>
<name>A0ABS8S5A0_DATST</name>
<reference evidence="1 2" key="1">
    <citation type="journal article" date="2021" name="BMC Genomics">
        <title>Datura genome reveals duplications of psychoactive alkaloid biosynthetic genes and high mutation rate following tissue culture.</title>
        <authorList>
            <person name="Rajewski A."/>
            <person name="Carter-House D."/>
            <person name="Stajich J."/>
            <person name="Litt A."/>
        </authorList>
    </citation>
    <scope>NUCLEOTIDE SEQUENCE [LARGE SCALE GENOMIC DNA]</scope>
    <source>
        <strain evidence="1">AR-01</strain>
    </source>
</reference>